<proteinExistence type="predicted"/>
<feature type="compositionally biased region" description="Polar residues" evidence="1">
    <location>
        <begin position="78"/>
        <end position="87"/>
    </location>
</feature>
<dbReference type="Proteomes" id="UP001589575">
    <property type="component" value="Unassembled WGS sequence"/>
</dbReference>
<feature type="compositionally biased region" description="Low complexity" evidence="1">
    <location>
        <begin position="47"/>
        <end position="62"/>
    </location>
</feature>
<keyword evidence="3" id="KW-1185">Reference proteome</keyword>
<reference evidence="2 3" key="1">
    <citation type="submission" date="2024-09" db="EMBL/GenBank/DDBJ databases">
        <authorList>
            <person name="Sun Q."/>
            <person name="Mori K."/>
        </authorList>
    </citation>
    <scope>NUCLEOTIDE SEQUENCE [LARGE SCALE GENOMIC DNA]</scope>
    <source>
        <strain evidence="2 3">CCM 7609</strain>
    </source>
</reference>
<feature type="region of interest" description="Disordered" evidence="1">
    <location>
        <begin position="106"/>
        <end position="129"/>
    </location>
</feature>
<evidence type="ECO:0000256" key="1">
    <source>
        <dbReference type="SAM" id="MobiDB-lite"/>
    </source>
</evidence>
<organism evidence="2 3">
    <name type="scientific">Citricoccus parietis</name>
    <dbReference type="NCBI Taxonomy" id="592307"/>
    <lineage>
        <taxon>Bacteria</taxon>
        <taxon>Bacillati</taxon>
        <taxon>Actinomycetota</taxon>
        <taxon>Actinomycetes</taxon>
        <taxon>Micrococcales</taxon>
        <taxon>Micrococcaceae</taxon>
        <taxon>Citricoccus</taxon>
    </lineage>
</organism>
<evidence type="ECO:0000313" key="2">
    <source>
        <dbReference type="EMBL" id="MFB9073825.1"/>
    </source>
</evidence>
<name>A0ABV5G4G5_9MICC</name>
<comment type="caution">
    <text evidence="2">The sequence shown here is derived from an EMBL/GenBank/DDBJ whole genome shotgun (WGS) entry which is preliminary data.</text>
</comment>
<dbReference type="EMBL" id="JBHMFI010000001">
    <property type="protein sequence ID" value="MFB9073825.1"/>
    <property type="molecule type" value="Genomic_DNA"/>
</dbReference>
<evidence type="ECO:0000313" key="3">
    <source>
        <dbReference type="Proteomes" id="UP001589575"/>
    </source>
</evidence>
<accession>A0ABV5G4G5</accession>
<gene>
    <name evidence="2" type="ORF">ACFFX0_22525</name>
</gene>
<feature type="region of interest" description="Disordered" evidence="1">
    <location>
        <begin position="41"/>
        <end position="87"/>
    </location>
</feature>
<sequence length="129" mass="13123">MPAPVPVDLPAETFRPALVSPLTRVAMAVDFPEFIEVPSTATTVGRPGSAAPSSSAGSPSAGTGFSEYGAKRERLTTPDASASRPSGSILVGSSMSACCTVTVPATPPAATRWQGSRESGTWARNWSAA</sequence>
<protein>
    <submittedName>
        <fullName evidence="2">Uncharacterized protein</fullName>
    </submittedName>
</protein>
<feature type="compositionally biased region" description="Polar residues" evidence="1">
    <location>
        <begin position="113"/>
        <end position="129"/>
    </location>
</feature>